<dbReference type="Pfam" id="PF00561">
    <property type="entry name" value="Abhydrolase_1"/>
    <property type="match status" value="1"/>
</dbReference>
<evidence type="ECO:0000259" key="2">
    <source>
        <dbReference type="Pfam" id="PF00561"/>
    </source>
</evidence>
<proteinExistence type="predicted"/>
<comment type="caution">
    <text evidence="3">The sequence shown here is derived from an EMBL/GenBank/DDBJ whole genome shotgun (WGS) entry which is preliminary data.</text>
</comment>
<dbReference type="EMBL" id="WIXK01000004">
    <property type="protein sequence ID" value="MQY42954.1"/>
    <property type="molecule type" value="Genomic_DNA"/>
</dbReference>
<dbReference type="Gene3D" id="3.40.50.1820">
    <property type="entry name" value="alpha/beta hydrolase"/>
    <property type="match status" value="1"/>
</dbReference>
<dbReference type="InterPro" id="IPR000639">
    <property type="entry name" value="Epox_hydrolase-like"/>
</dbReference>
<sequence length="253" mass="27822">MLNTILHGTATDLPPLMIVHGLYGSARNWGVIAKRLSDSRQVIAVDLRNHGQSPWHDIHTYPAMAEDLDEVVQAHGGQMDVIGHSMGGKAAMMLALNHPGTVRRLLVADIAPVSYGHDQNQFIKAMRTVDLDTLERRSQAEEQLGAAGVDAALQSFFTQSLDIKSKRWRLNLDALEHQMPNVLAFPDGVDATFEGPALFLSGANSDYVKPEYRPQIKSLFPQAKFAKIPGAGHWLHAEKPREFEAAARAFLSA</sequence>
<feature type="domain" description="AB hydrolase-1" evidence="2">
    <location>
        <begin position="14"/>
        <end position="240"/>
    </location>
</feature>
<evidence type="ECO:0000313" key="3">
    <source>
        <dbReference type="EMBL" id="MQY42954.1"/>
    </source>
</evidence>
<dbReference type="PANTHER" id="PTHR46118">
    <property type="entry name" value="PROTEIN ABHD11"/>
    <property type="match status" value="1"/>
</dbReference>
<dbReference type="PRINTS" id="PR00111">
    <property type="entry name" value="ABHYDROLASE"/>
</dbReference>
<dbReference type="InterPro" id="IPR029058">
    <property type="entry name" value="AB_hydrolase_fold"/>
</dbReference>
<dbReference type="SUPFAM" id="SSF53474">
    <property type="entry name" value="alpha/beta-Hydrolases"/>
    <property type="match status" value="1"/>
</dbReference>
<dbReference type="GO" id="GO:0052689">
    <property type="term" value="F:carboxylic ester hydrolase activity"/>
    <property type="evidence" value="ECO:0007669"/>
    <property type="project" value="TreeGrafter"/>
</dbReference>
<name>A0A844AX50_9RHOB</name>
<dbReference type="PRINTS" id="PR00412">
    <property type="entry name" value="EPOXHYDRLASE"/>
</dbReference>
<keyword evidence="4" id="KW-1185">Reference proteome</keyword>
<protein>
    <submittedName>
        <fullName evidence="3">Alpha/beta fold hydrolase</fullName>
    </submittedName>
</protein>
<organism evidence="3 4">
    <name type="scientific">Tritonibacter aquimaris</name>
    <dbReference type="NCBI Taxonomy" id="2663379"/>
    <lineage>
        <taxon>Bacteria</taxon>
        <taxon>Pseudomonadati</taxon>
        <taxon>Pseudomonadota</taxon>
        <taxon>Alphaproteobacteria</taxon>
        <taxon>Rhodobacterales</taxon>
        <taxon>Paracoccaceae</taxon>
        <taxon>Tritonibacter</taxon>
    </lineage>
</organism>
<evidence type="ECO:0000313" key="4">
    <source>
        <dbReference type="Proteomes" id="UP000436694"/>
    </source>
</evidence>
<dbReference type="AlphaFoldDB" id="A0A844AX50"/>
<dbReference type="Proteomes" id="UP000436694">
    <property type="component" value="Unassembled WGS sequence"/>
</dbReference>
<dbReference type="PANTHER" id="PTHR46118:SF4">
    <property type="entry name" value="PROTEIN ABHD11"/>
    <property type="match status" value="1"/>
</dbReference>
<gene>
    <name evidence="3" type="ORF">GG681_09900</name>
</gene>
<reference evidence="3 4" key="1">
    <citation type="submission" date="2019-10" db="EMBL/GenBank/DDBJ databases">
        <title>Epibacterium sp. nov., isolated from seawater.</title>
        <authorList>
            <person name="Zhang X."/>
            <person name="Li N."/>
        </authorList>
    </citation>
    <scope>NUCLEOTIDE SEQUENCE [LARGE SCALE GENOMIC DNA]</scope>
    <source>
        <strain evidence="3 4">SM1969</strain>
    </source>
</reference>
<keyword evidence="1 3" id="KW-0378">Hydrolase</keyword>
<dbReference type="InterPro" id="IPR000073">
    <property type="entry name" value="AB_hydrolase_1"/>
</dbReference>
<evidence type="ECO:0000256" key="1">
    <source>
        <dbReference type="ARBA" id="ARBA00022801"/>
    </source>
</evidence>
<accession>A0A844AX50</accession>